<name>A0A9Q3CCD2_9BASI</name>
<comment type="caution">
    <text evidence="2">The sequence shown here is derived from an EMBL/GenBank/DDBJ whole genome shotgun (WGS) entry which is preliminary data.</text>
</comment>
<protein>
    <submittedName>
        <fullName evidence="2">Uncharacterized protein</fullName>
    </submittedName>
</protein>
<feature type="region of interest" description="Disordered" evidence="1">
    <location>
        <begin position="1"/>
        <end position="83"/>
    </location>
</feature>
<feature type="compositionally biased region" description="Basic and acidic residues" evidence="1">
    <location>
        <begin position="52"/>
        <end position="63"/>
    </location>
</feature>
<feature type="compositionally biased region" description="Polar residues" evidence="1">
    <location>
        <begin position="73"/>
        <end position="83"/>
    </location>
</feature>
<sequence length="83" mass="9567">MPTERPAELRKQRVRTKQREKAHKHLRKRRLKLWVQLKLTQTSSGNSGSEYDLTKRIDRRAPETKGPNETAGEGSQASTQKKA</sequence>
<evidence type="ECO:0000256" key="1">
    <source>
        <dbReference type="SAM" id="MobiDB-lite"/>
    </source>
</evidence>
<dbReference type="Proteomes" id="UP000765509">
    <property type="component" value="Unassembled WGS sequence"/>
</dbReference>
<gene>
    <name evidence="2" type="ORF">O181_022191</name>
</gene>
<dbReference type="AlphaFoldDB" id="A0A9Q3CCD2"/>
<feature type="compositionally biased region" description="Basic residues" evidence="1">
    <location>
        <begin position="12"/>
        <end position="32"/>
    </location>
</feature>
<organism evidence="2 3">
    <name type="scientific">Austropuccinia psidii MF-1</name>
    <dbReference type="NCBI Taxonomy" id="1389203"/>
    <lineage>
        <taxon>Eukaryota</taxon>
        <taxon>Fungi</taxon>
        <taxon>Dikarya</taxon>
        <taxon>Basidiomycota</taxon>
        <taxon>Pucciniomycotina</taxon>
        <taxon>Pucciniomycetes</taxon>
        <taxon>Pucciniales</taxon>
        <taxon>Sphaerophragmiaceae</taxon>
        <taxon>Austropuccinia</taxon>
    </lineage>
</organism>
<accession>A0A9Q3CCD2</accession>
<dbReference type="EMBL" id="AVOT02006800">
    <property type="protein sequence ID" value="MBW0482476.1"/>
    <property type="molecule type" value="Genomic_DNA"/>
</dbReference>
<feature type="compositionally biased region" description="Polar residues" evidence="1">
    <location>
        <begin position="38"/>
        <end position="49"/>
    </location>
</feature>
<reference evidence="2" key="1">
    <citation type="submission" date="2021-03" db="EMBL/GenBank/DDBJ databases">
        <title>Draft genome sequence of rust myrtle Austropuccinia psidii MF-1, a brazilian biotype.</title>
        <authorList>
            <person name="Quecine M.C."/>
            <person name="Pachon D.M.R."/>
            <person name="Bonatelli M.L."/>
            <person name="Correr F.H."/>
            <person name="Franceschini L.M."/>
            <person name="Leite T.F."/>
            <person name="Margarido G.R.A."/>
            <person name="Almeida C.A."/>
            <person name="Ferrarezi J.A."/>
            <person name="Labate C.A."/>
        </authorList>
    </citation>
    <scope>NUCLEOTIDE SEQUENCE</scope>
    <source>
        <strain evidence="2">MF-1</strain>
    </source>
</reference>
<feature type="compositionally biased region" description="Basic and acidic residues" evidence="1">
    <location>
        <begin position="1"/>
        <end position="11"/>
    </location>
</feature>
<keyword evidence="3" id="KW-1185">Reference proteome</keyword>
<evidence type="ECO:0000313" key="3">
    <source>
        <dbReference type="Proteomes" id="UP000765509"/>
    </source>
</evidence>
<evidence type="ECO:0000313" key="2">
    <source>
        <dbReference type="EMBL" id="MBW0482476.1"/>
    </source>
</evidence>
<proteinExistence type="predicted"/>